<evidence type="ECO:0000256" key="11">
    <source>
        <dbReference type="ARBA" id="ARBA00022989"/>
    </source>
</evidence>
<dbReference type="EnsemblMetazoa" id="XM_038202733.1">
    <property type="protein sequence ID" value="XP_038058661.1"/>
    <property type="gene ID" value="LOC119729942"/>
</dbReference>
<keyword evidence="9" id="KW-0862">Zinc</keyword>
<keyword evidence="10" id="KW-0653">Protein transport</keyword>
<protein>
    <recommendedName>
        <fullName evidence="4 15">Peroxisome assembly protein 12</fullName>
    </recommendedName>
    <alternativeName>
        <fullName evidence="14 15">Peroxin-12</fullName>
    </alternativeName>
</protein>
<dbReference type="Proteomes" id="UP000887568">
    <property type="component" value="Unplaced"/>
</dbReference>
<evidence type="ECO:0000256" key="8">
    <source>
        <dbReference type="ARBA" id="ARBA00022771"/>
    </source>
</evidence>
<dbReference type="GO" id="GO:0006513">
    <property type="term" value="P:protein monoubiquitination"/>
    <property type="evidence" value="ECO:0007669"/>
    <property type="project" value="TreeGrafter"/>
</dbReference>
<keyword evidence="13 15" id="KW-0576">Peroxisome</keyword>
<dbReference type="GO" id="GO:0008270">
    <property type="term" value="F:zinc ion binding"/>
    <property type="evidence" value="ECO:0007669"/>
    <property type="project" value="UniProtKB-KW"/>
</dbReference>
<dbReference type="GO" id="GO:0004842">
    <property type="term" value="F:ubiquitin-protein transferase activity"/>
    <property type="evidence" value="ECO:0007669"/>
    <property type="project" value="TreeGrafter"/>
</dbReference>
<keyword evidence="19" id="KW-1185">Reference proteome</keyword>
<evidence type="ECO:0000256" key="16">
    <source>
        <dbReference type="SAM" id="Phobius"/>
    </source>
</evidence>
<evidence type="ECO:0000256" key="7">
    <source>
        <dbReference type="ARBA" id="ARBA00022723"/>
    </source>
</evidence>
<keyword evidence="12 15" id="KW-0472">Membrane</keyword>
<evidence type="ECO:0000256" key="5">
    <source>
        <dbReference type="ARBA" id="ARBA00022448"/>
    </source>
</evidence>
<dbReference type="GeneID" id="119729942"/>
<evidence type="ECO:0000256" key="13">
    <source>
        <dbReference type="ARBA" id="ARBA00023140"/>
    </source>
</evidence>
<organism evidence="18 19">
    <name type="scientific">Patiria miniata</name>
    <name type="common">Bat star</name>
    <name type="synonym">Asterina miniata</name>
    <dbReference type="NCBI Taxonomy" id="46514"/>
    <lineage>
        <taxon>Eukaryota</taxon>
        <taxon>Metazoa</taxon>
        <taxon>Echinodermata</taxon>
        <taxon>Eleutherozoa</taxon>
        <taxon>Asterozoa</taxon>
        <taxon>Asteroidea</taxon>
        <taxon>Valvatacea</taxon>
        <taxon>Valvatida</taxon>
        <taxon>Asterinidae</taxon>
        <taxon>Patiria</taxon>
    </lineage>
</organism>
<evidence type="ECO:0000256" key="6">
    <source>
        <dbReference type="ARBA" id="ARBA00022692"/>
    </source>
</evidence>
<dbReference type="InterPro" id="IPR006845">
    <property type="entry name" value="Pex_N"/>
</dbReference>
<evidence type="ECO:0000256" key="1">
    <source>
        <dbReference type="ARBA" id="ARBA00004585"/>
    </source>
</evidence>
<dbReference type="PIRSF" id="PIRSF038074">
    <property type="entry name" value="Peroxisome_assembly_p12"/>
    <property type="match status" value="1"/>
</dbReference>
<comment type="pathway">
    <text evidence="2">Protein modification; protein ubiquitination.</text>
</comment>
<dbReference type="Gene3D" id="3.30.40.10">
    <property type="entry name" value="Zinc/RING finger domain, C3HC4 (zinc finger)"/>
    <property type="match status" value="1"/>
</dbReference>
<dbReference type="InterPro" id="IPR017375">
    <property type="entry name" value="PEX12"/>
</dbReference>
<keyword evidence="11 16" id="KW-1133">Transmembrane helix</keyword>
<feature type="transmembrane region" description="Helical" evidence="16">
    <location>
        <begin position="233"/>
        <end position="255"/>
    </location>
</feature>
<dbReference type="SUPFAM" id="SSF57850">
    <property type="entry name" value="RING/U-box"/>
    <property type="match status" value="1"/>
</dbReference>
<dbReference type="OMA" id="QHYLARC"/>
<evidence type="ECO:0000256" key="3">
    <source>
        <dbReference type="ARBA" id="ARBA00008704"/>
    </source>
</evidence>
<dbReference type="OrthoDB" id="107372at2759"/>
<evidence type="ECO:0000256" key="2">
    <source>
        <dbReference type="ARBA" id="ARBA00004906"/>
    </source>
</evidence>
<accession>A0A914A5H7</accession>
<comment type="similarity">
    <text evidence="3 15">Belongs to the pex2/pex10/pex12 family.</text>
</comment>
<dbReference type="PANTHER" id="PTHR12888">
    <property type="entry name" value="PEROXISOME ASSEMBLY PROTEIN 12 PEROXIN-12"/>
    <property type="match status" value="1"/>
</dbReference>
<evidence type="ECO:0000256" key="14">
    <source>
        <dbReference type="ARBA" id="ARBA00029692"/>
    </source>
</evidence>
<dbReference type="InterPro" id="IPR013083">
    <property type="entry name" value="Znf_RING/FYVE/PHD"/>
</dbReference>
<evidence type="ECO:0000259" key="17">
    <source>
        <dbReference type="Pfam" id="PF04757"/>
    </source>
</evidence>
<name>A0A914A5H7_PATMI</name>
<keyword evidence="6 16" id="KW-0812">Transmembrane</keyword>
<dbReference type="CTD" id="5193"/>
<evidence type="ECO:0000256" key="12">
    <source>
        <dbReference type="ARBA" id="ARBA00023136"/>
    </source>
</evidence>
<keyword evidence="7" id="KW-0479">Metal-binding</keyword>
<sequence length="351" mass="40760">MAEFGAHLTSATANDRPSFFEVLAQESLMATLRPAMKYMIKILAEHNPVRFGILYRYSDEIYTSLDLLLQHHFLSTTSASFAENFYSLKRVPTVPATHPHSTTQGLQAWQHLRSLLFLVLVPYLKLKLEALFERWRDEALDRPQWQQAEHLRLRRVFMAVFPFIHMSWESTVFLYQLRYLFHKSDCHSPFLRLAGVRLKYMSKEDIMEQMQGISMDADISSWRSSLYHYFKRVLGVLAVSISQGLSVGIFFLQFLEWWYMSQDQQTRLAVTALPIPKPPKIKEAKDSALPKDPTFCPLCHKHRTNDTALSTSGYVFCYPCIYSFVKGHRCCPVTSYPTELSHLIKLYPPDS</sequence>
<evidence type="ECO:0000256" key="4">
    <source>
        <dbReference type="ARBA" id="ARBA00018980"/>
    </source>
</evidence>
<dbReference type="GO" id="GO:1990429">
    <property type="term" value="C:peroxisomal importomer complex"/>
    <property type="evidence" value="ECO:0007669"/>
    <property type="project" value="TreeGrafter"/>
</dbReference>
<evidence type="ECO:0000256" key="15">
    <source>
        <dbReference type="PIRNR" id="PIRNR038074"/>
    </source>
</evidence>
<dbReference type="RefSeq" id="XP_038058661.1">
    <property type="nucleotide sequence ID" value="XM_038202733.1"/>
</dbReference>
<dbReference type="CDD" id="cd16451">
    <property type="entry name" value="mRING_PEX12"/>
    <property type="match status" value="1"/>
</dbReference>
<dbReference type="GO" id="GO:0016558">
    <property type="term" value="P:protein import into peroxisome matrix"/>
    <property type="evidence" value="ECO:0007669"/>
    <property type="project" value="UniProtKB-UniRule"/>
</dbReference>
<evidence type="ECO:0000256" key="9">
    <source>
        <dbReference type="ARBA" id="ARBA00022833"/>
    </source>
</evidence>
<evidence type="ECO:0000256" key="10">
    <source>
        <dbReference type="ARBA" id="ARBA00022927"/>
    </source>
</evidence>
<proteinExistence type="inferred from homology"/>
<reference evidence="18" key="1">
    <citation type="submission" date="2022-11" db="UniProtKB">
        <authorList>
            <consortium name="EnsemblMetazoa"/>
        </authorList>
    </citation>
    <scope>IDENTIFICATION</scope>
</reference>
<dbReference type="PANTHER" id="PTHR12888:SF0">
    <property type="entry name" value="PEROXISOME ASSEMBLY PROTEIN 12"/>
    <property type="match status" value="1"/>
</dbReference>
<keyword evidence="8" id="KW-0863">Zinc-finger</keyword>
<dbReference type="Pfam" id="PF04757">
    <property type="entry name" value="Pex2_Pex12"/>
    <property type="match status" value="1"/>
</dbReference>
<comment type="subcellular location">
    <subcellularLocation>
        <location evidence="1">Peroxisome membrane</location>
        <topology evidence="1">Multi-pass membrane protein</topology>
    </subcellularLocation>
</comment>
<evidence type="ECO:0000313" key="18">
    <source>
        <dbReference type="EnsemblMetazoa" id="XP_038058661.1"/>
    </source>
</evidence>
<comment type="function">
    <text evidence="15">Component of a retrotranslocation channel required for peroxisome organization by mediating export of the PEX5 receptor from peroxisomes to the cytosol, thereby promoting PEX5 recycling.</text>
</comment>
<dbReference type="AlphaFoldDB" id="A0A914A5H7"/>
<keyword evidence="5" id="KW-0813">Transport</keyword>
<evidence type="ECO:0000313" key="19">
    <source>
        <dbReference type="Proteomes" id="UP000887568"/>
    </source>
</evidence>
<dbReference type="GO" id="GO:0005778">
    <property type="term" value="C:peroxisomal membrane"/>
    <property type="evidence" value="ECO:0007669"/>
    <property type="project" value="UniProtKB-SubCell"/>
</dbReference>
<feature type="domain" description="Pex N-terminal" evidence="17">
    <location>
        <begin position="25"/>
        <end position="260"/>
    </location>
</feature>